<accession>A0A7X1DK84</accession>
<dbReference type="SUPFAM" id="SSF51735">
    <property type="entry name" value="NAD(P)-binding Rossmann-fold domains"/>
    <property type="match status" value="1"/>
</dbReference>
<proteinExistence type="predicted"/>
<dbReference type="AlphaFoldDB" id="A0A7X1DK84"/>
<comment type="caution">
    <text evidence="2">The sequence shown here is derived from an EMBL/GenBank/DDBJ whole genome shotgun (WGS) entry which is preliminary data.</text>
</comment>
<dbReference type="InterPro" id="IPR001509">
    <property type="entry name" value="Epimerase_deHydtase"/>
</dbReference>
<organism evidence="2 3">
    <name type="scientific">Listeria booriae</name>
    <dbReference type="NCBI Taxonomy" id="1552123"/>
    <lineage>
        <taxon>Bacteria</taxon>
        <taxon>Bacillati</taxon>
        <taxon>Bacillota</taxon>
        <taxon>Bacilli</taxon>
        <taxon>Bacillales</taxon>
        <taxon>Listeriaceae</taxon>
        <taxon>Listeria</taxon>
    </lineage>
</organism>
<dbReference type="PANTHER" id="PTHR43245:SF58">
    <property type="entry name" value="BLL5923 PROTEIN"/>
    <property type="match status" value="1"/>
</dbReference>
<gene>
    <name evidence="2" type="ORF">HCJ81_06695</name>
</gene>
<dbReference type="RefSeq" id="WP_185641817.1">
    <property type="nucleotide sequence ID" value="NZ_JAASWV010000007.1"/>
</dbReference>
<reference evidence="2 3" key="1">
    <citation type="submission" date="2020-03" db="EMBL/GenBank/DDBJ databases">
        <title>Soil Listeria distribution.</title>
        <authorList>
            <person name="Liao J."/>
            <person name="Wiedmann M."/>
        </authorList>
    </citation>
    <scope>NUCLEOTIDE SEQUENCE [LARGE SCALE GENOMIC DNA]</scope>
    <source>
        <strain evidence="2 3">FSL L7-0039</strain>
    </source>
</reference>
<dbReference type="EMBL" id="JAASWV010000007">
    <property type="protein sequence ID" value="MBC2310570.1"/>
    <property type="molecule type" value="Genomic_DNA"/>
</dbReference>
<evidence type="ECO:0000259" key="1">
    <source>
        <dbReference type="Pfam" id="PF01370"/>
    </source>
</evidence>
<evidence type="ECO:0000313" key="3">
    <source>
        <dbReference type="Proteomes" id="UP000565628"/>
    </source>
</evidence>
<dbReference type="Gene3D" id="3.40.50.720">
    <property type="entry name" value="NAD(P)-binding Rossmann-like Domain"/>
    <property type="match status" value="1"/>
</dbReference>
<dbReference type="InterPro" id="IPR036291">
    <property type="entry name" value="NAD(P)-bd_dom_sf"/>
</dbReference>
<dbReference type="Proteomes" id="UP000565628">
    <property type="component" value="Unassembled WGS sequence"/>
</dbReference>
<dbReference type="InterPro" id="IPR050177">
    <property type="entry name" value="Lipid_A_modif_metabolic_enz"/>
</dbReference>
<protein>
    <submittedName>
        <fullName evidence="2">NAD-dependent epimerase/dehydratase family protein</fullName>
    </submittedName>
</protein>
<dbReference type="PANTHER" id="PTHR43245">
    <property type="entry name" value="BIFUNCTIONAL POLYMYXIN RESISTANCE PROTEIN ARNA"/>
    <property type="match status" value="1"/>
</dbReference>
<name>A0A7X1DK84_9LIST</name>
<dbReference type="Pfam" id="PF01370">
    <property type="entry name" value="Epimerase"/>
    <property type="match status" value="1"/>
</dbReference>
<feature type="domain" description="NAD-dependent epimerase/dehydratase" evidence="1">
    <location>
        <begin position="3"/>
        <end position="159"/>
    </location>
</feature>
<sequence length="285" mass="32160">MHILVTGKQGYVGTKFESWMAKHHPEAKIDLRSVRLQNVEMIDFINYDIVLHAAALVHRKETAESANDYQRINVELTEKLAEKAKAAGVKQFVFLSTVAVYGEEGSFDEQKIAVSQEPRPVSQYGMSKYIAEKRLKQLETADFHVAVIRPPMIYGPECPGNYARLAKLARKVPFFPMIEGKRSMLFIDNLSAFLYEVMVGNLRGIYVPQNRELVNTTQLVMLIAAANGKKIKTSKLAGMLCQKVLQNVPIFRKMFGNLVFEAGHSVCHEMIDLQDSITRTEIHAS</sequence>
<evidence type="ECO:0000313" key="2">
    <source>
        <dbReference type="EMBL" id="MBC2310570.1"/>
    </source>
</evidence>